<reference evidence="1" key="1">
    <citation type="submission" date="2021-01" db="EMBL/GenBank/DDBJ databases">
        <title>Whole genome shotgun sequence of Planobispora takensis NBRC 109077.</title>
        <authorList>
            <person name="Komaki H."/>
            <person name="Tamura T."/>
        </authorList>
    </citation>
    <scope>NUCLEOTIDE SEQUENCE</scope>
    <source>
        <strain evidence="1">NBRC 109077</strain>
    </source>
</reference>
<name>A0A8J3T102_9ACTN</name>
<dbReference type="AlphaFoldDB" id="A0A8J3T102"/>
<evidence type="ECO:0000313" key="2">
    <source>
        <dbReference type="Proteomes" id="UP000634476"/>
    </source>
</evidence>
<evidence type="ECO:0000313" key="1">
    <source>
        <dbReference type="EMBL" id="GII04097.1"/>
    </source>
</evidence>
<dbReference type="RefSeq" id="WP_203878360.1">
    <property type="nucleotide sequence ID" value="NZ_BOOK01000046.1"/>
</dbReference>
<protein>
    <submittedName>
        <fullName evidence="1">Uncharacterized protein</fullName>
    </submittedName>
</protein>
<dbReference type="Proteomes" id="UP000634476">
    <property type="component" value="Unassembled WGS sequence"/>
</dbReference>
<proteinExistence type="predicted"/>
<organism evidence="1 2">
    <name type="scientific">Planobispora takensis</name>
    <dbReference type="NCBI Taxonomy" id="1367882"/>
    <lineage>
        <taxon>Bacteria</taxon>
        <taxon>Bacillati</taxon>
        <taxon>Actinomycetota</taxon>
        <taxon>Actinomycetes</taxon>
        <taxon>Streptosporangiales</taxon>
        <taxon>Streptosporangiaceae</taxon>
        <taxon>Planobispora</taxon>
    </lineage>
</organism>
<gene>
    <name evidence="1" type="ORF">Pta02_61050</name>
</gene>
<dbReference type="EMBL" id="BOOK01000046">
    <property type="protein sequence ID" value="GII04097.1"/>
    <property type="molecule type" value="Genomic_DNA"/>
</dbReference>
<keyword evidence="2" id="KW-1185">Reference proteome</keyword>
<sequence>MAALAGAFVFVPTMVLTGVLLARQAEQRRRDLAALHRAHEEVRQAERRRAALTATLAMMCAPR</sequence>
<comment type="caution">
    <text evidence="1">The sequence shown here is derived from an EMBL/GenBank/DDBJ whole genome shotgun (WGS) entry which is preliminary data.</text>
</comment>
<accession>A0A8J3T102</accession>